<organism evidence="4 5">
    <name type="scientific">Aspergillus heteromorphus CBS 117.55</name>
    <dbReference type="NCBI Taxonomy" id="1448321"/>
    <lineage>
        <taxon>Eukaryota</taxon>
        <taxon>Fungi</taxon>
        <taxon>Dikarya</taxon>
        <taxon>Ascomycota</taxon>
        <taxon>Pezizomycotina</taxon>
        <taxon>Eurotiomycetes</taxon>
        <taxon>Eurotiomycetidae</taxon>
        <taxon>Eurotiales</taxon>
        <taxon>Aspergillaceae</taxon>
        <taxon>Aspergillus</taxon>
        <taxon>Aspergillus subgen. Circumdati</taxon>
    </lineage>
</organism>
<evidence type="ECO:0000256" key="1">
    <source>
        <dbReference type="ARBA" id="ARBA00023002"/>
    </source>
</evidence>
<dbReference type="EMBL" id="MSFL01000036">
    <property type="protein sequence ID" value="PWY68477.1"/>
    <property type="molecule type" value="Genomic_DNA"/>
</dbReference>
<dbReference type="SMART" id="SM00829">
    <property type="entry name" value="PKS_ER"/>
    <property type="match status" value="1"/>
</dbReference>
<dbReference type="OrthoDB" id="809632at2759"/>
<dbReference type="GeneID" id="37067791"/>
<gene>
    <name evidence="4" type="ORF">BO70DRAFT_382813</name>
</gene>
<reference evidence="4 5" key="1">
    <citation type="submission" date="2016-12" db="EMBL/GenBank/DDBJ databases">
        <title>The genomes of Aspergillus section Nigri reveals drivers in fungal speciation.</title>
        <authorList>
            <consortium name="DOE Joint Genome Institute"/>
            <person name="Vesth T.C."/>
            <person name="Nybo J."/>
            <person name="Theobald S."/>
            <person name="Brandl J."/>
            <person name="Frisvad J.C."/>
            <person name="Nielsen K.F."/>
            <person name="Lyhne E.K."/>
            <person name="Kogle M.E."/>
            <person name="Kuo A."/>
            <person name="Riley R."/>
            <person name="Clum A."/>
            <person name="Nolan M."/>
            <person name="Lipzen A."/>
            <person name="Salamov A."/>
            <person name="Henrissat B."/>
            <person name="Wiebenga A."/>
            <person name="De Vries R.P."/>
            <person name="Grigoriev I.V."/>
            <person name="Mortensen U.H."/>
            <person name="Andersen M.R."/>
            <person name="Baker S.E."/>
        </authorList>
    </citation>
    <scope>NUCLEOTIDE SEQUENCE [LARGE SCALE GENOMIC DNA]</scope>
    <source>
        <strain evidence="4 5">CBS 117.55</strain>
    </source>
</reference>
<keyword evidence="5" id="KW-1185">Reference proteome</keyword>
<dbReference type="AlphaFoldDB" id="A0A317V6B6"/>
<feature type="domain" description="Enoyl reductase (ER)" evidence="3">
    <location>
        <begin position="109"/>
        <end position="402"/>
    </location>
</feature>
<evidence type="ECO:0000259" key="3">
    <source>
        <dbReference type="SMART" id="SM00829"/>
    </source>
</evidence>
<dbReference type="STRING" id="1448321.A0A317V6B6"/>
<dbReference type="Pfam" id="PF00107">
    <property type="entry name" value="ADH_zinc_N"/>
    <property type="match status" value="1"/>
</dbReference>
<dbReference type="InterPro" id="IPR013149">
    <property type="entry name" value="ADH-like_C"/>
</dbReference>
<sequence>MTDVDSGSVERLNQVVTTTAITPTPTDITTVAITTTTTTKMTTSTPIPQSTRQWILNSKPASTPILTSGPSPDSPPPTFKPTTTPLPALTATQTLLKTLYISNDPAQRGQMSALIDPARLYVPPMDLHAPVRTYTISQVLSSGDPAALAPGTIVLAGGSWSEYSIAEIADCEVLDTEALPGVGLTHFMGSFGYPGLTALYGLREVAKLKQGESLVVSGAAGAVGGMVVQIAKKVLGAGRVIGIAGTEDKCRWVEKLGADVCLNYKKEGFQDELWKETEGFVDVYFVADNVGGEILDLMLLRVKRYGRIAACGTIANYNKDDDPVALKNFYQVIINRINVLGFIIFDYNDHIKEAREELIQAYKDGKLIVDDATETVVEATFEEIPHVWMKLFDGSNTGKLTTKLVG</sequence>
<dbReference type="InterPro" id="IPR041694">
    <property type="entry name" value="ADH_N_2"/>
</dbReference>
<dbReference type="SUPFAM" id="SSF50129">
    <property type="entry name" value="GroES-like"/>
    <property type="match status" value="1"/>
</dbReference>
<dbReference type="Proteomes" id="UP000247233">
    <property type="component" value="Unassembled WGS sequence"/>
</dbReference>
<dbReference type="RefSeq" id="XP_025395286.1">
    <property type="nucleotide sequence ID" value="XM_025545554.1"/>
</dbReference>
<dbReference type="InterPro" id="IPR036291">
    <property type="entry name" value="NAD(P)-bd_dom_sf"/>
</dbReference>
<dbReference type="InterPro" id="IPR045010">
    <property type="entry name" value="MDR_fam"/>
</dbReference>
<dbReference type="VEuPathDB" id="FungiDB:BO70DRAFT_382813"/>
<dbReference type="CDD" id="cd05288">
    <property type="entry name" value="PGDH"/>
    <property type="match status" value="1"/>
</dbReference>
<dbReference type="Pfam" id="PF16884">
    <property type="entry name" value="ADH_N_2"/>
    <property type="match status" value="1"/>
</dbReference>
<evidence type="ECO:0000313" key="5">
    <source>
        <dbReference type="Proteomes" id="UP000247233"/>
    </source>
</evidence>
<dbReference type="SUPFAM" id="SSF51735">
    <property type="entry name" value="NAD(P)-binding Rossmann-fold domains"/>
    <property type="match status" value="1"/>
</dbReference>
<dbReference type="PANTHER" id="PTHR43205">
    <property type="entry name" value="PROSTAGLANDIN REDUCTASE"/>
    <property type="match status" value="1"/>
</dbReference>
<proteinExistence type="predicted"/>
<dbReference type="FunFam" id="3.40.50.720:FF:000121">
    <property type="entry name" value="Prostaglandin reductase 2"/>
    <property type="match status" value="1"/>
</dbReference>
<dbReference type="GO" id="GO:0016628">
    <property type="term" value="F:oxidoreductase activity, acting on the CH-CH group of donors, NAD or NADP as acceptor"/>
    <property type="evidence" value="ECO:0007669"/>
    <property type="project" value="InterPro"/>
</dbReference>
<dbReference type="PANTHER" id="PTHR43205:SF19">
    <property type="entry name" value="ENOYL REDUCTASE (ER) DOMAIN-CONTAINING PROTEIN"/>
    <property type="match status" value="1"/>
</dbReference>
<dbReference type="InterPro" id="IPR020843">
    <property type="entry name" value="ER"/>
</dbReference>
<comment type="caution">
    <text evidence="4">The sequence shown here is derived from an EMBL/GenBank/DDBJ whole genome shotgun (WGS) entry which is preliminary data.</text>
</comment>
<protein>
    <submittedName>
        <fullName evidence="4">NAD(P)-binding protein</fullName>
    </submittedName>
</protein>
<dbReference type="InterPro" id="IPR011032">
    <property type="entry name" value="GroES-like_sf"/>
</dbReference>
<dbReference type="Gene3D" id="3.90.180.10">
    <property type="entry name" value="Medium-chain alcohol dehydrogenases, catalytic domain"/>
    <property type="match status" value="1"/>
</dbReference>
<keyword evidence="1" id="KW-0560">Oxidoreductase</keyword>
<evidence type="ECO:0000256" key="2">
    <source>
        <dbReference type="SAM" id="MobiDB-lite"/>
    </source>
</evidence>
<feature type="region of interest" description="Disordered" evidence="2">
    <location>
        <begin position="60"/>
        <end position="84"/>
    </location>
</feature>
<accession>A0A317V6B6</accession>
<name>A0A317V6B6_9EURO</name>
<dbReference type="Gene3D" id="3.40.50.720">
    <property type="entry name" value="NAD(P)-binding Rossmann-like Domain"/>
    <property type="match status" value="1"/>
</dbReference>
<evidence type="ECO:0000313" key="4">
    <source>
        <dbReference type="EMBL" id="PWY68477.1"/>
    </source>
</evidence>